<keyword evidence="4" id="KW-1185">Reference proteome</keyword>
<dbReference type="PROSITE" id="PS50125">
    <property type="entry name" value="GUANYLATE_CYCLASE_2"/>
    <property type="match status" value="1"/>
</dbReference>
<evidence type="ECO:0000313" key="4">
    <source>
        <dbReference type="Proteomes" id="UP000054977"/>
    </source>
</evidence>
<comment type="caution">
    <text evidence="3">The sequence shown here is derived from an EMBL/GenBank/DDBJ whole genome shotgun (WGS) entry which is preliminary data.</text>
</comment>
<accession>A0A158G5J3</accession>
<dbReference type="EMBL" id="FCNW02000005">
    <property type="protein sequence ID" value="SAL27137.1"/>
    <property type="molecule type" value="Genomic_DNA"/>
</dbReference>
<dbReference type="CDD" id="cd07302">
    <property type="entry name" value="CHD"/>
    <property type="match status" value="1"/>
</dbReference>
<dbReference type="Pfam" id="PF05226">
    <property type="entry name" value="CHASE2"/>
    <property type="match status" value="1"/>
</dbReference>
<feature type="transmembrane region" description="Helical" evidence="1">
    <location>
        <begin position="367"/>
        <end position="386"/>
    </location>
</feature>
<sequence length="740" mass="80722">MKLHALRYAASLAIVFALLGHVLNRYDVRFIDTLDALIYDTKVQLTMPRTVDSRIAILDIDEKSLAELGRWPWDRARMTTLADTLFTREGIALLAFDIVFAEPDASSGLAALNRLANGDLRDDPQFQRTLPGLAAQLDYDRRFADALEGRPVVLGYYFANQAQTSGAIPPPVLPARAFDPHPMTLFDWSSYGGNLPSLQKAARRGGFFNPVIDFDGSVRRVPLVTEYRGAVYEALSLAVVRVLLGSAPLSLAFDAPADASSTLSALTLRTPRGTLAIPVDANGAALVPYRGRQGSFPYYSVADVLAGRIAAGALRGKIVLLGTTAPGLVDQRTTPVGEVFPGVEVHANLIAGMLDGSIRSEPASAGVLQALVLAVAGLAMIFAWPWRVPARATLLTILLTGAVIAGDLALWRHGAWSQPVAALLLAIGALFVLNMSYAFFVESRTRRHITRLFGQYVPPELVEEMSRHPESYSMAGRRAELTVLFSDVLGFTAIAETLEPEALAELMNEYLGTMTAVMRDERGTLDKYIGDAIMGFWGAPVEDRDHARRAVSAALRMRAVLVDLNRAFAARGWPTLWAGIGVNTGPMTVGDMGSSVRKAYTVMGDAVNLAARLEGLTRHYRVEILVGEATRARTEEVVYREIDRVRVLGRATPVAVFEPLMTRAAWDSADPAEHDDLKQWHATLAHYRARQWAAASAKLAALVERHPGCGLFMVYRERIALLQATPLPDDWDGVHTFDTK</sequence>
<dbReference type="InterPro" id="IPR007890">
    <property type="entry name" value="CHASE2"/>
</dbReference>
<keyword evidence="3" id="KW-0418">Kinase</keyword>
<dbReference type="Proteomes" id="UP000054977">
    <property type="component" value="Unassembled WGS sequence"/>
</dbReference>
<feature type="transmembrane region" description="Helical" evidence="1">
    <location>
        <begin position="420"/>
        <end position="441"/>
    </location>
</feature>
<proteinExistence type="predicted"/>
<keyword evidence="1" id="KW-0472">Membrane</keyword>
<organism evidence="3 4">
    <name type="scientific">Caballeronia humi</name>
    <dbReference type="NCBI Taxonomy" id="326474"/>
    <lineage>
        <taxon>Bacteria</taxon>
        <taxon>Pseudomonadati</taxon>
        <taxon>Pseudomonadota</taxon>
        <taxon>Betaproteobacteria</taxon>
        <taxon>Burkholderiales</taxon>
        <taxon>Burkholderiaceae</taxon>
        <taxon>Caballeronia</taxon>
    </lineage>
</organism>
<gene>
    <name evidence="3" type="ORF">AWB65_01569</name>
</gene>
<dbReference type="AlphaFoldDB" id="A0A158G5J3"/>
<dbReference type="GO" id="GO:0004016">
    <property type="term" value="F:adenylate cyclase activity"/>
    <property type="evidence" value="ECO:0007669"/>
    <property type="project" value="UniProtKB-ARBA"/>
</dbReference>
<protein>
    <submittedName>
        <fullName evidence="3">Periplasmic sensor signal transduction histidine kinase</fullName>
    </submittedName>
</protein>
<dbReference type="GO" id="GO:0016301">
    <property type="term" value="F:kinase activity"/>
    <property type="evidence" value="ECO:0007669"/>
    <property type="project" value="UniProtKB-KW"/>
</dbReference>
<name>A0A158G5J3_9BURK</name>
<dbReference type="PANTHER" id="PTHR43081">
    <property type="entry name" value="ADENYLATE CYCLASE, TERMINAL-DIFFERENTIATION SPECIFIC-RELATED"/>
    <property type="match status" value="1"/>
</dbReference>
<keyword evidence="3" id="KW-0808">Transferase</keyword>
<dbReference type="GO" id="GO:0035556">
    <property type="term" value="P:intracellular signal transduction"/>
    <property type="evidence" value="ECO:0007669"/>
    <property type="project" value="InterPro"/>
</dbReference>
<keyword evidence="1" id="KW-0812">Transmembrane</keyword>
<dbReference type="SMART" id="SM00044">
    <property type="entry name" value="CYCc"/>
    <property type="match status" value="1"/>
</dbReference>
<feature type="transmembrane region" description="Helical" evidence="1">
    <location>
        <begin position="393"/>
        <end position="414"/>
    </location>
</feature>
<reference evidence="3" key="1">
    <citation type="submission" date="2016-01" db="EMBL/GenBank/DDBJ databases">
        <authorList>
            <person name="Peeters C."/>
        </authorList>
    </citation>
    <scope>NUCLEOTIDE SEQUENCE [LARGE SCALE GENOMIC DNA]</scope>
    <source>
        <strain evidence="3">LMG 22934</strain>
    </source>
</reference>
<dbReference type="GO" id="GO:0006171">
    <property type="term" value="P:cAMP biosynthetic process"/>
    <property type="evidence" value="ECO:0007669"/>
    <property type="project" value="TreeGrafter"/>
</dbReference>
<evidence type="ECO:0000313" key="3">
    <source>
        <dbReference type="EMBL" id="SAL27137.1"/>
    </source>
</evidence>
<dbReference type="PANTHER" id="PTHR43081:SF1">
    <property type="entry name" value="ADENYLATE CYCLASE, TERMINAL-DIFFERENTIATION SPECIFIC"/>
    <property type="match status" value="1"/>
</dbReference>
<dbReference type="STRING" id="326474.AWB65_01569"/>
<evidence type="ECO:0000256" key="1">
    <source>
        <dbReference type="SAM" id="Phobius"/>
    </source>
</evidence>
<keyword evidence="1" id="KW-1133">Transmembrane helix</keyword>
<dbReference type="SMART" id="SM01080">
    <property type="entry name" value="CHASE2"/>
    <property type="match status" value="1"/>
</dbReference>
<dbReference type="InterPro" id="IPR001054">
    <property type="entry name" value="A/G_cyclase"/>
</dbReference>
<dbReference type="InterPro" id="IPR029787">
    <property type="entry name" value="Nucleotide_cyclase"/>
</dbReference>
<evidence type="ECO:0000259" key="2">
    <source>
        <dbReference type="PROSITE" id="PS50125"/>
    </source>
</evidence>
<dbReference type="SUPFAM" id="SSF55073">
    <property type="entry name" value="Nucleotide cyclase"/>
    <property type="match status" value="1"/>
</dbReference>
<dbReference type="OrthoDB" id="9802500at2"/>
<dbReference type="Gene3D" id="3.30.70.1230">
    <property type="entry name" value="Nucleotide cyclase"/>
    <property type="match status" value="1"/>
</dbReference>
<dbReference type="RefSeq" id="WP_087666607.1">
    <property type="nucleotide sequence ID" value="NZ_FCNW02000005.1"/>
</dbReference>
<feature type="domain" description="Guanylate cyclase" evidence="2">
    <location>
        <begin position="482"/>
        <end position="614"/>
    </location>
</feature>
<dbReference type="InterPro" id="IPR050697">
    <property type="entry name" value="Adenylyl/Guanylyl_Cyclase_3/4"/>
</dbReference>
<dbReference type="Pfam" id="PF00211">
    <property type="entry name" value="Guanylate_cyc"/>
    <property type="match status" value="1"/>
</dbReference>